<evidence type="ECO:0000313" key="2">
    <source>
        <dbReference type="Proteomes" id="UP001162060"/>
    </source>
</evidence>
<reference evidence="1" key="1">
    <citation type="submission" date="2024-01" db="EMBL/GenBank/DDBJ databases">
        <authorList>
            <person name="Webb A."/>
        </authorList>
    </citation>
    <scope>NUCLEOTIDE SEQUENCE</scope>
    <source>
        <strain evidence="1">Pm1</strain>
    </source>
</reference>
<proteinExistence type="predicted"/>
<name>A0AAV1UJG4_9STRA</name>
<dbReference type="Proteomes" id="UP001162060">
    <property type="component" value="Unassembled WGS sequence"/>
</dbReference>
<evidence type="ECO:0000313" key="1">
    <source>
        <dbReference type="EMBL" id="CAK7933555.1"/>
    </source>
</evidence>
<accession>A0AAV1UJG4</accession>
<protein>
    <submittedName>
        <fullName evidence="1">Uncharacterized protein</fullName>
    </submittedName>
</protein>
<sequence length="46" mass="5531">MPETVANVDVWRAILRQAFHVHKRLLRPALQSWLKAYDEQTIKNTW</sequence>
<organism evidence="1 2">
    <name type="scientific">Peronospora matthiolae</name>
    <dbReference type="NCBI Taxonomy" id="2874970"/>
    <lineage>
        <taxon>Eukaryota</taxon>
        <taxon>Sar</taxon>
        <taxon>Stramenopiles</taxon>
        <taxon>Oomycota</taxon>
        <taxon>Peronosporomycetes</taxon>
        <taxon>Peronosporales</taxon>
        <taxon>Peronosporaceae</taxon>
        <taxon>Peronospora</taxon>
    </lineage>
</organism>
<gene>
    <name evidence="1" type="ORF">PM001_LOCUS18705</name>
</gene>
<dbReference type="EMBL" id="CAKLBY020000195">
    <property type="protein sequence ID" value="CAK7933555.1"/>
    <property type="molecule type" value="Genomic_DNA"/>
</dbReference>
<comment type="caution">
    <text evidence="1">The sequence shown here is derived from an EMBL/GenBank/DDBJ whole genome shotgun (WGS) entry which is preliminary data.</text>
</comment>
<dbReference type="AlphaFoldDB" id="A0AAV1UJG4"/>